<proteinExistence type="predicted"/>
<accession>A0ABQ8APJ2</accession>
<sequence length="437" mass="48065">PTTKLLSLWTCGKKEDNSALRKELFRVEARNCSENQQMIKLNIRTGRLFLRWTLRYPHLAFLSGTIIEFSNLNMFSEAGGAGARRRRLCQSFLATTPSLIHFCCVSLMVSFNFAALDLLSTLPVEISVVSYCWSEFTRVDLFSGDSWIIVSDDTSLHLFILHSDKTCYGEEQSPPPTYLDGHLACSGELCKYQPTTALCLSAGDFLAASDSYSRSTTSLANEPAAIGPRFKSSWAWPSTLAEAASPVINLLKSRNLQHIVSQSILVLVSLVNLKSFDGFIEVFFLSLLQYHSLRKQFLVDSPDLLSFSSSSLVEDRILQSCLHSMNGDVLSDPFPSYCFSLLTSLFLCVAVCTGPEGAIKITSIFLVGEGCLSMSLDTKSQLSDFAGNALSTHSSHVSNSLSTSYDDLLCLIAFAVVVYGLFLRGCLIPSCHCSLQV</sequence>
<gene>
    <name evidence="1" type="ORF">HID58_056876</name>
</gene>
<evidence type="ECO:0000313" key="2">
    <source>
        <dbReference type="Proteomes" id="UP000824890"/>
    </source>
</evidence>
<reference evidence="1 2" key="1">
    <citation type="submission" date="2021-05" db="EMBL/GenBank/DDBJ databases">
        <title>Genome Assembly of Synthetic Allotetraploid Brassica napus Reveals Homoeologous Exchanges between Subgenomes.</title>
        <authorList>
            <person name="Davis J.T."/>
        </authorList>
    </citation>
    <scope>NUCLEOTIDE SEQUENCE [LARGE SCALE GENOMIC DNA]</scope>
    <source>
        <strain evidence="2">cv. Da-Ae</strain>
        <tissue evidence="1">Seedling</tissue>
    </source>
</reference>
<evidence type="ECO:0000313" key="1">
    <source>
        <dbReference type="EMBL" id="KAH0894447.1"/>
    </source>
</evidence>
<name>A0ABQ8APJ2_BRANA</name>
<protein>
    <submittedName>
        <fullName evidence="1">Uncharacterized protein</fullName>
    </submittedName>
</protein>
<organism evidence="1 2">
    <name type="scientific">Brassica napus</name>
    <name type="common">Rape</name>
    <dbReference type="NCBI Taxonomy" id="3708"/>
    <lineage>
        <taxon>Eukaryota</taxon>
        <taxon>Viridiplantae</taxon>
        <taxon>Streptophyta</taxon>
        <taxon>Embryophyta</taxon>
        <taxon>Tracheophyta</taxon>
        <taxon>Spermatophyta</taxon>
        <taxon>Magnoliopsida</taxon>
        <taxon>eudicotyledons</taxon>
        <taxon>Gunneridae</taxon>
        <taxon>Pentapetalae</taxon>
        <taxon>rosids</taxon>
        <taxon>malvids</taxon>
        <taxon>Brassicales</taxon>
        <taxon>Brassicaceae</taxon>
        <taxon>Brassiceae</taxon>
        <taxon>Brassica</taxon>
    </lineage>
</organism>
<keyword evidence="2" id="KW-1185">Reference proteome</keyword>
<comment type="caution">
    <text evidence="1">The sequence shown here is derived from an EMBL/GenBank/DDBJ whole genome shotgun (WGS) entry which is preliminary data.</text>
</comment>
<feature type="non-terminal residue" evidence="1">
    <location>
        <position position="1"/>
    </location>
</feature>
<dbReference type="Proteomes" id="UP000824890">
    <property type="component" value="Unassembled WGS sequence"/>
</dbReference>
<dbReference type="EMBL" id="JAGKQM010000013">
    <property type="protein sequence ID" value="KAH0894447.1"/>
    <property type="molecule type" value="Genomic_DNA"/>
</dbReference>